<dbReference type="STRING" id="49390.A0A068V5F5"/>
<dbReference type="Proteomes" id="UP000295252">
    <property type="component" value="Chromosome VII"/>
</dbReference>
<feature type="domain" description="Glucosidase II beta subunit N-terminal" evidence="3">
    <location>
        <begin position="27"/>
        <end position="127"/>
    </location>
</feature>
<evidence type="ECO:0000259" key="3">
    <source>
        <dbReference type="Pfam" id="PF12999"/>
    </source>
</evidence>
<dbReference type="InterPro" id="IPR039794">
    <property type="entry name" value="Gtb1-like"/>
</dbReference>
<dbReference type="Pfam" id="PF12999">
    <property type="entry name" value="PRKCSH-like"/>
    <property type="match status" value="1"/>
</dbReference>
<keyword evidence="1" id="KW-0812">Transmembrane</keyword>
<dbReference type="OrthoDB" id="28322at2759"/>
<evidence type="ECO:0000256" key="2">
    <source>
        <dbReference type="SAM" id="SignalP"/>
    </source>
</evidence>
<evidence type="ECO:0000256" key="1">
    <source>
        <dbReference type="SAM" id="Phobius"/>
    </source>
</evidence>
<dbReference type="InParanoid" id="A0A068V5F5"/>
<dbReference type="GO" id="GO:0017177">
    <property type="term" value="C:glucosidase II complex"/>
    <property type="evidence" value="ECO:0007669"/>
    <property type="project" value="TreeGrafter"/>
</dbReference>
<dbReference type="PhylomeDB" id="A0A068V5F5"/>
<dbReference type="Gramene" id="CDP15896">
    <property type="protein sequence ID" value="CDP15896"/>
    <property type="gene ID" value="GSCOC_T00016803001"/>
</dbReference>
<evidence type="ECO:0000313" key="5">
    <source>
        <dbReference type="Proteomes" id="UP000295252"/>
    </source>
</evidence>
<feature type="chain" id="PRO_5001655457" description="Glucosidase II beta subunit N-terminal domain-containing protein" evidence="2">
    <location>
        <begin position="23"/>
        <end position="197"/>
    </location>
</feature>
<dbReference type="FunCoup" id="A0A068V5F5">
    <property type="interactions" value="1215"/>
</dbReference>
<evidence type="ECO:0000313" key="4">
    <source>
        <dbReference type="EMBL" id="CDP15896.1"/>
    </source>
</evidence>
<accession>A0A068V5F5</accession>
<dbReference type="PANTHER" id="PTHR12630:SF17">
    <property type="entry name" value="EXPRESSED PROTEIN"/>
    <property type="match status" value="1"/>
</dbReference>
<proteinExistence type="predicted"/>
<keyword evidence="1" id="KW-0472">Membrane</keyword>
<reference evidence="5" key="1">
    <citation type="journal article" date="2014" name="Science">
        <title>The coffee genome provides insight into the convergent evolution of caffeine biosynthesis.</title>
        <authorList>
            <person name="Denoeud F."/>
            <person name="Carretero-Paulet L."/>
            <person name="Dereeper A."/>
            <person name="Droc G."/>
            <person name="Guyot R."/>
            <person name="Pietrella M."/>
            <person name="Zheng C."/>
            <person name="Alberti A."/>
            <person name="Anthony F."/>
            <person name="Aprea G."/>
            <person name="Aury J.M."/>
            <person name="Bento P."/>
            <person name="Bernard M."/>
            <person name="Bocs S."/>
            <person name="Campa C."/>
            <person name="Cenci A."/>
            <person name="Combes M.C."/>
            <person name="Crouzillat D."/>
            <person name="Da Silva C."/>
            <person name="Daddiego L."/>
            <person name="De Bellis F."/>
            <person name="Dussert S."/>
            <person name="Garsmeur O."/>
            <person name="Gayraud T."/>
            <person name="Guignon V."/>
            <person name="Jahn K."/>
            <person name="Jamilloux V."/>
            <person name="Joet T."/>
            <person name="Labadie K."/>
            <person name="Lan T."/>
            <person name="Leclercq J."/>
            <person name="Lepelley M."/>
            <person name="Leroy T."/>
            <person name="Li L.T."/>
            <person name="Librado P."/>
            <person name="Lopez L."/>
            <person name="Munoz A."/>
            <person name="Noel B."/>
            <person name="Pallavicini A."/>
            <person name="Perrotta G."/>
            <person name="Poncet V."/>
            <person name="Pot D."/>
            <person name="Priyono X."/>
            <person name="Rigoreau M."/>
            <person name="Rouard M."/>
            <person name="Rozas J."/>
            <person name="Tranchant-Dubreuil C."/>
            <person name="VanBuren R."/>
            <person name="Zhang Q."/>
            <person name="Andrade A.C."/>
            <person name="Argout X."/>
            <person name="Bertrand B."/>
            <person name="de Kochko A."/>
            <person name="Graziosi G."/>
            <person name="Henry R.J."/>
            <person name="Jayarama X."/>
            <person name="Ming R."/>
            <person name="Nagai C."/>
            <person name="Rounsley S."/>
            <person name="Sankoff D."/>
            <person name="Giuliano G."/>
            <person name="Albert V.A."/>
            <person name="Wincker P."/>
            <person name="Lashermes P."/>
        </authorList>
    </citation>
    <scope>NUCLEOTIDE SEQUENCE [LARGE SCALE GENOMIC DNA]</scope>
    <source>
        <strain evidence="5">cv. DH200-94</strain>
    </source>
</reference>
<dbReference type="AlphaFoldDB" id="A0A068V5F5"/>
<keyword evidence="5" id="KW-1185">Reference proteome</keyword>
<name>A0A068V5F5_COFCA</name>
<protein>
    <recommendedName>
        <fullName evidence="3">Glucosidase II beta subunit N-terminal domain-containing protein</fullName>
    </recommendedName>
</protein>
<gene>
    <name evidence="4" type="ORF">GSCOC_T00016803001</name>
</gene>
<dbReference type="PANTHER" id="PTHR12630">
    <property type="entry name" value="N-LINKED OLIGOSACCHARIDE PROCESSING"/>
    <property type="match status" value="1"/>
</dbReference>
<organism evidence="4 5">
    <name type="scientific">Coffea canephora</name>
    <name type="common">Robusta coffee</name>
    <dbReference type="NCBI Taxonomy" id="49390"/>
    <lineage>
        <taxon>Eukaryota</taxon>
        <taxon>Viridiplantae</taxon>
        <taxon>Streptophyta</taxon>
        <taxon>Embryophyta</taxon>
        <taxon>Tracheophyta</taxon>
        <taxon>Spermatophyta</taxon>
        <taxon>Magnoliopsida</taxon>
        <taxon>eudicotyledons</taxon>
        <taxon>Gunneridae</taxon>
        <taxon>Pentapetalae</taxon>
        <taxon>asterids</taxon>
        <taxon>lamiids</taxon>
        <taxon>Gentianales</taxon>
        <taxon>Rubiaceae</taxon>
        <taxon>Ixoroideae</taxon>
        <taxon>Gardenieae complex</taxon>
        <taxon>Bertiereae - Coffeeae clade</taxon>
        <taxon>Coffeeae</taxon>
        <taxon>Coffea</taxon>
    </lineage>
</organism>
<dbReference type="OMA" id="SYQTRRY"/>
<keyword evidence="2" id="KW-0732">Signal</keyword>
<feature type="transmembrane region" description="Helical" evidence="1">
    <location>
        <begin position="168"/>
        <end position="185"/>
    </location>
</feature>
<feature type="signal peptide" evidence="2">
    <location>
        <begin position="1"/>
        <end position="22"/>
    </location>
</feature>
<dbReference type="GO" id="GO:0006491">
    <property type="term" value="P:N-glycan processing"/>
    <property type="evidence" value="ECO:0007669"/>
    <property type="project" value="TreeGrafter"/>
</dbReference>
<sequence>MGASLLISLLIISLFHLADSSASPLPSGAHPLDEKFYQSEVIKCKDGSKSFTKDQINDNFCDCPDGTDEPGTSACPAGKFYCKNVGSTPKFLFPSRINDQICDCCDGSDENDGTVICLNTCIMGGTVAYDSLNYRSTIRHQSSAGARRTKVNLNSEDSLGKLKGLKTLATLQVALIIIVVAIRKFPRRVRARRRHPR</sequence>
<dbReference type="EMBL" id="HG739196">
    <property type="protein sequence ID" value="CDP15896.1"/>
    <property type="molecule type" value="Genomic_DNA"/>
</dbReference>
<dbReference type="InterPro" id="IPR028146">
    <property type="entry name" value="PRKCSH_N"/>
</dbReference>
<keyword evidence="1" id="KW-1133">Transmembrane helix</keyword>